<reference evidence="1 2" key="1">
    <citation type="submission" date="2020-11" db="EMBL/GenBank/DDBJ databases">
        <authorList>
            <person name="Kim M.K."/>
        </authorList>
    </citation>
    <scope>NUCLEOTIDE SEQUENCE [LARGE SCALE GENOMIC DNA]</scope>
    <source>
        <strain evidence="1 2">BT662</strain>
    </source>
</reference>
<evidence type="ECO:0000313" key="2">
    <source>
        <dbReference type="Proteomes" id="UP000618931"/>
    </source>
</evidence>
<organism evidence="1 2">
    <name type="scientific">Hymenobacter ruricola</name>
    <dbReference type="NCBI Taxonomy" id="2791023"/>
    <lineage>
        <taxon>Bacteria</taxon>
        <taxon>Pseudomonadati</taxon>
        <taxon>Bacteroidota</taxon>
        <taxon>Cytophagia</taxon>
        <taxon>Cytophagales</taxon>
        <taxon>Hymenobacteraceae</taxon>
        <taxon>Hymenobacter</taxon>
    </lineage>
</organism>
<dbReference type="Proteomes" id="UP000618931">
    <property type="component" value="Unassembled WGS sequence"/>
</dbReference>
<dbReference type="RefSeq" id="WP_196292045.1">
    <property type="nucleotide sequence ID" value="NZ_JADQDM010000002.1"/>
</dbReference>
<evidence type="ECO:0000313" key="1">
    <source>
        <dbReference type="EMBL" id="MBF9220601.1"/>
    </source>
</evidence>
<comment type="caution">
    <text evidence="1">The sequence shown here is derived from an EMBL/GenBank/DDBJ whole genome shotgun (WGS) entry which is preliminary data.</text>
</comment>
<protein>
    <submittedName>
        <fullName evidence="1">Uncharacterized protein</fullName>
    </submittedName>
</protein>
<keyword evidence="2" id="KW-1185">Reference proteome</keyword>
<accession>A0ABS0I0X9</accession>
<gene>
    <name evidence="1" type="ORF">I2H31_05745</name>
</gene>
<sequence length="212" mass="23216">MDSAISDNPRTVPDSPVDIGYKCSWFAVRNMDTQALASLLGLKYVLAYNWRYGIAAAQSGDIFISPPIQEWRLVLGNTLPFGDSEASWAKVVALLTEISQVAGEAQFFATHRVTEFQCWTKARAGAIVREYAYLGEAMQVIRDTGARAHGEPDDLLTAETIYALENNEDLKLHFPDEETVMAVAGAWSVNPNEISKGSQSTVLGLVGTLSER</sequence>
<name>A0ABS0I0X9_9BACT</name>
<proteinExistence type="predicted"/>
<dbReference type="EMBL" id="JADQDM010000002">
    <property type="protein sequence ID" value="MBF9220601.1"/>
    <property type="molecule type" value="Genomic_DNA"/>
</dbReference>